<dbReference type="InterPro" id="IPR017716">
    <property type="entry name" value="S-AdoMet_deCOase_pro-enz"/>
</dbReference>
<keyword evidence="8" id="KW-0865">Zymogen</keyword>
<dbReference type="Pfam" id="PF02675">
    <property type="entry name" value="AdoMet_dc"/>
    <property type="match status" value="1"/>
</dbReference>
<dbReference type="GO" id="GO:0004014">
    <property type="term" value="F:adenosylmethionine decarboxylase activity"/>
    <property type="evidence" value="ECO:0007669"/>
    <property type="project" value="InterPro"/>
</dbReference>
<dbReference type="InterPro" id="IPR002052">
    <property type="entry name" value="DNA_methylase_N6_adenine_CS"/>
</dbReference>
<dbReference type="PANTHER" id="PTHR33866">
    <property type="entry name" value="S-ADENOSYLMETHIONINE DECARBOXYLASE PROENZYME"/>
    <property type="match status" value="1"/>
</dbReference>
<dbReference type="InterPro" id="IPR029063">
    <property type="entry name" value="SAM-dependent_MTases_sf"/>
</dbReference>
<keyword evidence="10" id="KW-0704">Schiff base</keyword>
<evidence type="ECO:0000256" key="5">
    <source>
        <dbReference type="ARBA" id="ARBA00022813"/>
    </source>
</evidence>
<evidence type="ECO:0000256" key="9">
    <source>
        <dbReference type="ARBA" id="ARBA00023239"/>
    </source>
</evidence>
<keyword evidence="7" id="KW-0620">Polyamine biosynthesis</keyword>
<dbReference type="Pfam" id="PF01861">
    <property type="entry name" value="BpsA_C"/>
    <property type="match status" value="1"/>
</dbReference>
<dbReference type="Gene3D" id="3.40.50.150">
    <property type="entry name" value="Vaccinia Virus protein VP39"/>
    <property type="match status" value="1"/>
</dbReference>
<dbReference type="PROSITE" id="PS00092">
    <property type="entry name" value="N6_MTASE"/>
    <property type="match status" value="1"/>
</dbReference>
<dbReference type="PANTHER" id="PTHR33866:SF2">
    <property type="entry name" value="S-ADENOSYLMETHIONINE DECARBOXYLASE PROENZYME"/>
    <property type="match status" value="1"/>
</dbReference>
<dbReference type="GO" id="GO:0005829">
    <property type="term" value="C:cytosol"/>
    <property type="evidence" value="ECO:0007669"/>
    <property type="project" value="TreeGrafter"/>
</dbReference>
<evidence type="ECO:0000313" key="14">
    <source>
        <dbReference type="Proteomes" id="UP000222366"/>
    </source>
</evidence>
<dbReference type="GO" id="GO:0003676">
    <property type="term" value="F:nucleic acid binding"/>
    <property type="evidence" value="ECO:0007669"/>
    <property type="project" value="InterPro"/>
</dbReference>
<evidence type="ECO:0000256" key="7">
    <source>
        <dbReference type="ARBA" id="ARBA00023115"/>
    </source>
</evidence>
<dbReference type="InterPro" id="IPR002723">
    <property type="entry name" value="BpsA_C"/>
</dbReference>
<comment type="cofactor">
    <cofactor evidence="1">
        <name>pyruvate</name>
        <dbReference type="ChEBI" id="CHEBI:15361"/>
    </cofactor>
</comment>
<proteinExistence type="predicted"/>
<organism evidence="13 14">
    <name type="scientific">Xenorhabdus stockiae</name>
    <dbReference type="NCBI Taxonomy" id="351614"/>
    <lineage>
        <taxon>Bacteria</taxon>
        <taxon>Pseudomonadati</taxon>
        <taxon>Pseudomonadota</taxon>
        <taxon>Gammaproteobacteria</taxon>
        <taxon>Enterobacterales</taxon>
        <taxon>Morganellaceae</taxon>
        <taxon>Xenorhabdus</taxon>
    </lineage>
</organism>
<keyword evidence="9" id="KW-0456">Lyase</keyword>
<keyword evidence="4" id="KW-0210">Decarboxylase</keyword>
<name>A0A2D0KKY6_9GAMM</name>
<keyword evidence="3" id="KW-0808">Transferase</keyword>
<dbReference type="GO" id="GO:0032259">
    <property type="term" value="P:methylation"/>
    <property type="evidence" value="ECO:0007669"/>
    <property type="project" value="UniProtKB-KW"/>
</dbReference>
<dbReference type="SUPFAM" id="SSF53335">
    <property type="entry name" value="S-adenosyl-L-methionine-dependent methyltransferases"/>
    <property type="match status" value="1"/>
</dbReference>
<reference evidence="13 14" key="1">
    <citation type="journal article" date="2017" name="Nat. Microbiol.">
        <title>Natural product diversity associated with the nematode symbionts Photorhabdus and Xenorhabdus.</title>
        <authorList>
            <person name="Tobias N.J."/>
            <person name="Wolff H."/>
            <person name="Djahanschiri B."/>
            <person name="Grundmann F."/>
            <person name="Kronenwerth M."/>
            <person name="Shi Y.M."/>
            <person name="Simonyi S."/>
            <person name="Grun P."/>
            <person name="Shapiro-Ilan D."/>
            <person name="Pidot S.J."/>
            <person name="Stinear T.P."/>
            <person name="Ebersberger I."/>
            <person name="Bode H.B."/>
        </authorList>
    </citation>
    <scope>NUCLEOTIDE SEQUENCE [LARGE SCALE GENOMIC DNA]</scope>
    <source>
        <strain evidence="13 14">DSM 17904</strain>
    </source>
</reference>
<keyword evidence="14" id="KW-1185">Reference proteome</keyword>
<dbReference type="GO" id="GO:0008295">
    <property type="term" value="P:spermidine biosynthetic process"/>
    <property type="evidence" value="ECO:0007669"/>
    <property type="project" value="UniProtKB-KW"/>
</dbReference>
<sequence>MNILCTIKNNMKLEQPIEVLEKLLSYLYLDDCVSNKELSLKIGLPIPLVSAFKKELIKLNFAENKGVFKLKLEGVQYIQNELNYKLVDSELYNSLSSEEECERFKDDLASLLVPIYDSRPRVNVLLDQAHATLDTSVRRVMLLLKNPIIFKQKILFLGDDDLTSIALMMAFKKLGHHDNKNIHVKDLDEDLLKFIGYVSAKNNFTINTEHLNLKEPNRYARIFDVILTDPPYTLSGLKLFLSRAISFSKNEGSEILLSFGQKKPKENQEAQKLFSDQNLFIKSIYPQFNKYYGGSIIGNVSDLYILSVTKNTYPIISGNVDYSNKIYTGEINPRIKFYQCKSCNNRLTIGYGKDILTIEQLIETGCNKCSGTKFQYQGQEKIHLPPETRQFGTHIIIEMKNCESDKLKCISTIENMMVDISRKCEFDVINYHFHQSESRGISGAMILEGSHFTIHTWPKYSYVALDLLIYSDFNHQDTLIKQLQSQLNSQEYECKILQRGF</sequence>
<dbReference type="Proteomes" id="UP000222366">
    <property type="component" value="Unassembled WGS sequence"/>
</dbReference>
<gene>
    <name evidence="13" type="ORF">Xsto_03384</name>
</gene>
<evidence type="ECO:0000256" key="2">
    <source>
        <dbReference type="ARBA" id="ARBA00022603"/>
    </source>
</evidence>
<dbReference type="NCBIfam" id="TIGR03330">
    <property type="entry name" value="SAM_DCase_Bsu"/>
    <property type="match status" value="1"/>
</dbReference>
<keyword evidence="2" id="KW-0489">Methyltransferase</keyword>
<protein>
    <submittedName>
        <fullName evidence="13">S-adenosylmethionine decarboxylase proenzyme</fullName>
    </submittedName>
</protein>
<dbReference type="AlphaFoldDB" id="A0A2D0KKY6"/>
<evidence type="ECO:0000313" key="13">
    <source>
        <dbReference type="EMBL" id="PHM64048.1"/>
    </source>
</evidence>
<dbReference type="SUPFAM" id="SSF56276">
    <property type="entry name" value="S-adenosylmethionine decarboxylase"/>
    <property type="match status" value="1"/>
</dbReference>
<feature type="domain" description="N(4)-bis(aminopropyl)spermidine synthase C-terminal" evidence="12">
    <location>
        <begin position="114"/>
        <end position="339"/>
    </location>
</feature>
<evidence type="ECO:0000256" key="10">
    <source>
        <dbReference type="ARBA" id="ARBA00023270"/>
    </source>
</evidence>
<dbReference type="InterPro" id="IPR003826">
    <property type="entry name" value="AdoMetDC_fam_prok"/>
</dbReference>
<comment type="caution">
    <text evidence="13">The sequence shown here is derived from an EMBL/GenBank/DDBJ whole genome shotgun (WGS) entry which is preliminary data.</text>
</comment>
<dbReference type="Gene3D" id="3.60.90.10">
    <property type="entry name" value="S-adenosylmethionine decarboxylase"/>
    <property type="match status" value="1"/>
</dbReference>
<dbReference type="GO" id="GO:0008168">
    <property type="term" value="F:methyltransferase activity"/>
    <property type="evidence" value="ECO:0007669"/>
    <property type="project" value="UniProtKB-KW"/>
</dbReference>
<evidence type="ECO:0000256" key="8">
    <source>
        <dbReference type="ARBA" id="ARBA00023145"/>
    </source>
</evidence>
<dbReference type="InterPro" id="IPR016067">
    <property type="entry name" value="S-AdoMet_deCO2ase_core"/>
</dbReference>
<evidence type="ECO:0000256" key="3">
    <source>
        <dbReference type="ARBA" id="ARBA00022679"/>
    </source>
</evidence>
<evidence type="ECO:0000259" key="12">
    <source>
        <dbReference type="Pfam" id="PF01861"/>
    </source>
</evidence>
<keyword evidence="5" id="KW-0068">Autocatalytic cleavage</keyword>
<dbReference type="EMBL" id="NJAJ01000038">
    <property type="protein sequence ID" value="PHM64048.1"/>
    <property type="molecule type" value="Genomic_DNA"/>
</dbReference>
<evidence type="ECO:0000256" key="6">
    <source>
        <dbReference type="ARBA" id="ARBA00023066"/>
    </source>
</evidence>
<evidence type="ECO:0000256" key="11">
    <source>
        <dbReference type="ARBA" id="ARBA00023317"/>
    </source>
</evidence>
<evidence type="ECO:0000256" key="4">
    <source>
        <dbReference type="ARBA" id="ARBA00022793"/>
    </source>
</evidence>
<accession>A0A2D0KKY6</accession>
<evidence type="ECO:0000256" key="1">
    <source>
        <dbReference type="ARBA" id="ARBA00001928"/>
    </source>
</evidence>
<keyword evidence="11" id="KW-0670">Pyruvate</keyword>
<keyword evidence="6" id="KW-0745">Spermidine biosynthesis</keyword>